<dbReference type="PaxDb" id="55529-EKX45464"/>
<protein>
    <submittedName>
        <fullName evidence="3 4">Uncharacterized protein</fullName>
    </submittedName>
</protein>
<accession>L1JBG6</accession>
<feature type="region of interest" description="Disordered" evidence="2">
    <location>
        <begin position="684"/>
        <end position="728"/>
    </location>
</feature>
<keyword evidence="5" id="KW-1185">Reference proteome</keyword>
<gene>
    <name evidence="3" type="ORF">GUITHDRAFT_108728</name>
</gene>
<dbReference type="Gene3D" id="1.20.58.1520">
    <property type="match status" value="1"/>
</dbReference>
<evidence type="ECO:0000256" key="1">
    <source>
        <dbReference type="SAM" id="Coils"/>
    </source>
</evidence>
<feature type="compositionally biased region" description="Basic and acidic residues" evidence="2">
    <location>
        <begin position="688"/>
        <end position="697"/>
    </location>
</feature>
<dbReference type="AlphaFoldDB" id="L1JBG6"/>
<reference evidence="5" key="2">
    <citation type="submission" date="2012-11" db="EMBL/GenBank/DDBJ databases">
        <authorList>
            <person name="Kuo A."/>
            <person name="Curtis B.A."/>
            <person name="Tanifuji G."/>
            <person name="Burki F."/>
            <person name="Gruber A."/>
            <person name="Irimia M."/>
            <person name="Maruyama S."/>
            <person name="Arias M.C."/>
            <person name="Ball S.G."/>
            <person name="Gile G.H."/>
            <person name="Hirakawa Y."/>
            <person name="Hopkins J.F."/>
            <person name="Rensing S.A."/>
            <person name="Schmutz J."/>
            <person name="Symeonidi A."/>
            <person name="Elias M."/>
            <person name="Eveleigh R.J."/>
            <person name="Herman E.K."/>
            <person name="Klute M.J."/>
            <person name="Nakayama T."/>
            <person name="Obornik M."/>
            <person name="Reyes-Prieto A."/>
            <person name="Armbrust E.V."/>
            <person name="Aves S.J."/>
            <person name="Beiko R.G."/>
            <person name="Coutinho P."/>
            <person name="Dacks J.B."/>
            <person name="Durnford D.G."/>
            <person name="Fast N.M."/>
            <person name="Green B.R."/>
            <person name="Grisdale C."/>
            <person name="Hempe F."/>
            <person name="Henrissat B."/>
            <person name="Hoppner M.P."/>
            <person name="Ishida K.-I."/>
            <person name="Kim E."/>
            <person name="Koreny L."/>
            <person name="Kroth P.G."/>
            <person name="Liu Y."/>
            <person name="Malik S.-B."/>
            <person name="Maier U.G."/>
            <person name="McRose D."/>
            <person name="Mock T."/>
            <person name="Neilson J.A."/>
            <person name="Onodera N.T."/>
            <person name="Poole A.M."/>
            <person name="Pritham E.J."/>
            <person name="Richards T.A."/>
            <person name="Rocap G."/>
            <person name="Roy S.W."/>
            <person name="Sarai C."/>
            <person name="Schaack S."/>
            <person name="Shirato S."/>
            <person name="Slamovits C.H."/>
            <person name="Spencer D.F."/>
            <person name="Suzuki S."/>
            <person name="Worden A.Z."/>
            <person name="Zauner S."/>
            <person name="Barry K."/>
            <person name="Bell C."/>
            <person name="Bharti A.K."/>
            <person name="Crow J.A."/>
            <person name="Grimwood J."/>
            <person name="Kramer R."/>
            <person name="Lindquist E."/>
            <person name="Lucas S."/>
            <person name="Salamov A."/>
            <person name="McFadden G.I."/>
            <person name="Lane C.E."/>
            <person name="Keeling P.J."/>
            <person name="Gray M.W."/>
            <person name="Grigoriev I.V."/>
            <person name="Archibald J.M."/>
        </authorList>
    </citation>
    <scope>NUCLEOTIDE SEQUENCE</scope>
    <source>
        <strain evidence="5">CCMP2712</strain>
    </source>
</reference>
<feature type="compositionally biased region" description="Polar residues" evidence="2">
    <location>
        <begin position="470"/>
        <end position="479"/>
    </location>
</feature>
<dbReference type="Proteomes" id="UP000011087">
    <property type="component" value="Unassembled WGS sequence"/>
</dbReference>
<organism evidence="3">
    <name type="scientific">Guillardia theta (strain CCMP2712)</name>
    <name type="common">Cryptophyte</name>
    <dbReference type="NCBI Taxonomy" id="905079"/>
    <lineage>
        <taxon>Eukaryota</taxon>
        <taxon>Cryptophyceae</taxon>
        <taxon>Pyrenomonadales</taxon>
        <taxon>Geminigeraceae</taxon>
        <taxon>Guillardia</taxon>
    </lineage>
</organism>
<evidence type="ECO:0000313" key="4">
    <source>
        <dbReference type="EnsemblProtists" id="EKX45464"/>
    </source>
</evidence>
<evidence type="ECO:0000256" key="2">
    <source>
        <dbReference type="SAM" id="MobiDB-lite"/>
    </source>
</evidence>
<dbReference type="GeneID" id="17302179"/>
<proteinExistence type="predicted"/>
<dbReference type="EnsemblProtists" id="EKX45464">
    <property type="protein sequence ID" value="EKX45464"/>
    <property type="gene ID" value="GUITHDRAFT_108728"/>
</dbReference>
<dbReference type="EMBL" id="JH992999">
    <property type="protein sequence ID" value="EKX45464.1"/>
    <property type="molecule type" value="Genomic_DNA"/>
</dbReference>
<feature type="compositionally biased region" description="Basic and acidic residues" evidence="2">
    <location>
        <begin position="481"/>
        <end position="505"/>
    </location>
</feature>
<reference evidence="3 5" key="1">
    <citation type="journal article" date="2012" name="Nature">
        <title>Algal genomes reveal evolutionary mosaicism and the fate of nucleomorphs.</title>
        <authorList>
            <consortium name="DOE Joint Genome Institute"/>
            <person name="Curtis B.A."/>
            <person name="Tanifuji G."/>
            <person name="Burki F."/>
            <person name="Gruber A."/>
            <person name="Irimia M."/>
            <person name="Maruyama S."/>
            <person name="Arias M.C."/>
            <person name="Ball S.G."/>
            <person name="Gile G.H."/>
            <person name="Hirakawa Y."/>
            <person name="Hopkins J.F."/>
            <person name="Kuo A."/>
            <person name="Rensing S.A."/>
            <person name="Schmutz J."/>
            <person name="Symeonidi A."/>
            <person name="Elias M."/>
            <person name="Eveleigh R.J."/>
            <person name="Herman E.K."/>
            <person name="Klute M.J."/>
            <person name="Nakayama T."/>
            <person name="Obornik M."/>
            <person name="Reyes-Prieto A."/>
            <person name="Armbrust E.V."/>
            <person name="Aves S.J."/>
            <person name="Beiko R.G."/>
            <person name="Coutinho P."/>
            <person name="Dacks J.B."/>
            <person name="Durnford D.G."/>
            <person name="Fast N.M."/>
            <person name="Green B.R."/>
            <person name="Grisdale C.J."/>
            <person name="Hempel F."/>
            <person name="Henrissat B."/>
            <person name="Hoppner M.P."/>
            <person name="Ishida K."/>
            <person name="Kim E."/>
            <person name="Koreny L."/>
            <person name="Kroth P.G."/>
            <person name="Liu Y."/>
            <person name="Malik S.B."/>
            <person name="Maier U.G."/>
            <person name="McRose D."/>
            <person name="Mock T."/>
            <person name="Neilson J.A."/>
            <person name="Onodera N.T."/>
            <person name="Poole A.M."/>
            <person name="Pritham E.J."/>
            <person name="Richards T.A."/>
            <person name="Rocap G."/>
            <person name="Roy S.W."/>
            <person name="Sarai C."/>
            <person name="Schaack S."/>
            <person name="Shirato S."/>
            <person name="Slamovits C.H."/>
            <person name="Spencer D.F."/>
            <person name="Suzuki S."/>
            <person name="Worden A.Z."/>
            <person name="Zauner S."/>
            <person name="Barry K."/>
            <person name="Bell C."/>
            <person name="Bharti A.K."/>
            <person name="Crow J.A."/>
            <person name="Grimwood J."/>
            <person name="Kramer R."/>
            <person name="Lindquist E."/>
            <person name="Lucas S."/>
            <person name="Salamov A."/>
            <person name="McFadden G.I."/>
            <person name="Lane C.E."/>
            <person name="Keeling P.J."/>
            <person name="Gray M.W."/>
            <person name="Grigoriev I.V."/>
            <person name="Archibald J.M."/>
        </authorList>
    </citation>
    <scope>NUCLEOTIDE SEQUENCE</scope>
    <source>
        <strain evidence="3 5">CCMP2712</strain>
    </source>
</reference>
<feature type="coiled-coil region" evidence="1">
    <location>
        <begin position="272"/>
        <end position="299"/>
    </location>
</feature>
<feature type="coiled-coil region" evidence="1">
    <location>
        <begin position="370"/>
        <end position="401"/>
    </location>
</feature>
<dbReference type="KEGG" id="gtt:GUITHDRAFT_108728"/>
<dbReference type="HOGENOM" id="CLU_375739_0_0_1"/>
<name>L1JBG6_GUITC</name>
<evidence type="ECO:0000313" key="5">
    <source>
        <dbReference type="Proteomes" id="UP000011087"/>
    </source>
</evidence>
<keyword evidence="1" id="KW-0175">Coiled coil</keyword>
<evidence type="ECO:0000313" key="3">
    <source>
        <dbReference type="EMBL" id="EKX45464.1"/>
    </source>
</evidence>
<dbReference type="RefSeq" id="XP_005832444.1">
    <property type="nucleotide sequence ID" value="XM_005832387.1"/>
</dbReference>
<feature type="region of interest" description="Disordered" evidence="2">
    <location>
        <begin position="464"/>
        <end position="505"/>
    </location>
</feature>
<feature type="compositionally biased region" description="Basic and acidic residues" evidence="2">
    <location>
        <begin position="705"/>
        <end position="724"/>
    </location>
</feature>
<sequence length="739" mass="82235">MRMSEEEKTSHPELLSSEVSEGLLLKLEDLEARLTRDMESMRSLLAGVAEYENLLRERAMLETTFTDSSRLLDRTSNSYTLRRSEERYKALVLKIIPERRKELLGTKNVSKERIVRIQHNRDRGEEHISQVSQSISFISAAEPSIEPDASPGQPLVSSLHSSSSACSSAVEEARACFKPADGPGGSPGDLGKRAVLKQQGEISAMQDQERLMRQELGESDSKSRDAAIHKLTVRMRRMEDMMKRCQVGQDSPKAEEKSKSMPADALVLKKDHSKLQESLKLAQEKIVTLEAKQGKLIEQLAELSLKLQDKKFVQPLDLKSAFQSLFQGFTNVLDPSQPKRAGNSGEEKKVRFAYIGEHFAHSLLSGFSAIEKVEKKHLELLVELEEQRERHQQERIEISRKLADVLSRCDNCDTVAEEVKLDLQEVAARAEEGREAARSVCCLSDEVISCQQGLDELRSRTVMLEERSGQSEGSKSAQRQGDVKQEGGTRECGEEHGEEGRSALEDLSSRVSLLEASLAASAPSPSPSISAEAINALSEELTERIEESAARRDSSLMKTLEEAMLSCVSRDDVRESLLLYASKKDLKASESRTWERIAKVEEEGAQTSAMIKLARKELEGMKSSFLLSSQELAAKLSSHEEDCAEAVDALSGSIAQVSSELFKFAASQSELFVRRDELASIRTLTSKAESEDNRSSELEEEREGEETQQHSREEEAKKDQEGKGEGNLTRQMVSACGYC</sequence>
<reference evidence="4" key="3">
    <citation type="submission" date="2016-03" db="UniProtKB">
        <authorList>
            <consortium name="EnsemblProtists"/>
        </authorList>
    </citation>
    <scope>IDENTIFICATION</scope>
</reference>